<dbReference type="InterPro" id="IPR011611">
    <property type="entry name" value="PfkB_dom"/>
</dbReference>
<keyword evidence="1" id="KW-0808">Transferase</keyword>
<dbReference type="SUPFAM" id="SSF53613">
    <property type="entry name" value="Ribokinase-like"/>
    <property type="match status" value="1"/>
</dbReference>
<evidence type="ECO:0000313" key="4">
    <source>
        <dbReference type="EMBL" id="SVB29517.1"/>
    </source>
</evidence>
<dbReference type="PROSITE" id="PS00584">
    <property type="entry name" value="PFKB_KINASES_2"/>
    <property type="match status" value="1"/>
</dbReference>
<feature type="non-terminal residue" evidence="4">
    <location>
        <position position="1"/>
    </location>
</feature>
<keyword evidence="2" id="KW-0418">Kinase</keyword>
<dbReference type="Gene3D" id="3.40.1190.20">
    <property type="match status" value="1"/>
</dbReference>
<dbReference type="GO" id="GO:0016301">
    <property type="term" value="F:kinase activity"/>
    <property type="evidence" value="ECO:0007669"/>
    <property type="project" value="UniProtKB-KW"/>
</dbReference>
<dbReference type="Pfam" id="PF00294">
    <property type="entry name" value="PfkB"/>
    <property type="match status" value="1"/>
</dbReference>
<evidence type="ECO:0000256" key="1">
    <source>
        <dbReference type="ARBA" id="ARBA00022679"/>
    </source>
</evidence>
<dbReference type="AlphaFoldDB" id="A0A382CW20"/>
<proteinExistence type="predicted"/>
<dbReference type="InterPro" id="IPR029056">
    <property type="entry name" value="Ribokinase-like"/>
</dbReference>
<dbReference type="InterPro" id="IPR002173">
    <property type="entry name" value="Carboh/pur_kinase_PfkB_CS"/>
</dbReference>
<gene>
    <name evidence="4" type="ORF">METZ01_LOCUS182371</name>
</gene>
<accession>A0A382CW20</accession>
<feature type="domain" description="Carbohydrate kinase PfkB" evidence="3">
    <location>
        <begin position="2"/>
        <end position="51"/>
    </location>
</feature>
<sequence>YPVENVVDPTGAGDTFGGGFISVLASGKSITDALVYGSSLASLCIEGFGTDRLREVSESVIRERITFLTSTLNS</sequence>
<protein>
    <recommendedName>
        <fullName evidence="3">Carbohydrate kinase PfkB domain-containing protein</fullName>
    </recommendedName>
</protein>
<evidence type="ECO:0000259" key="3">
    <source>
        <dbReference type="Pfam" id="PF00294"/>
    </source>
</evidence>
<name>A0A382CW20_9ZZZZ</name>
<dbReference type="EMBL" id="UINC01036085">
    <property type="protein sequence ID" value="SVB29517.1"/>
    <property type="molecule type" value="Genomic_DNA"/>
</dbReference>
<reference evidence="4" key="1">
    <citation type="submission" date="2018-05" db="EMBL/GenBank/DDBJ databases">
        <authorList>
            <person name="Lanie J.A."/>
            <person name="Ng W.-L."/>
            <person name="Kazmierczak K.M."/>
            <person name="Andrzejewski T.M."/>
            <person name="Davidsen T.M."/>
            <person name="Wayne K.J."/>
            <person name="Tettelin H."/>
            <person name="Glass J.I."/>
            <person name="Rusch D."/>
            <person name="Podicherti R."/>
            <person name="Tsui H.-C.T."/>
            <person name="Winkler M.E."/>
        </authorList>
    </citation>
    <scope>NUCLEOTIDE SEQUENCE</scope>
</reference>
<evidence type="ECO:0000256" key="2">
    <source>
        <dbReference type="ARBA" id="ARBA00022777"/>
    </source>
</evidence>
<organism evidence="4">
    <name type="scientific">marine metagenome</name>
    <dbReference type="NCBI Taxonomy" id="408172"/>
    <lineage>
        <taxon>unclassified sequences</taxon>
        <taxon>metagenomes</taxon>
        <taxon>ecological metagenomes</taxon>
    </lineage>
</organism>